<dbReference type="GO" id="GO:0006508">
    <property type="term" value="P:proteolysis"/>
    <property type="evidence" value="ECO:0007669"/>
    <property type="project" value="UniProtKB-KW"/>
</dbReference>
<dbReference type="FunFam" id="2.60.40.1730:FF:000001">
    <property type="entry name" value="Leucyl-cystinyl aminopeptidase"/>
    <property type="match status" value="1"/>
</dbReference>
<sequence>MPQQQTDSIRMEAQGKFAQNGMVAGPGDSQTNINKRSLYEHNGVAVCSQKRALIIATVVFATLFIISLIIAYAGPGNDCPCAGEKPDHLESETELNSSAPSVPLATNGEVFPWNKVRLPGAIRPSRYNITIHPNLTTLGVKGEVTIEVRVLKDTNFVVFHSKNLTIIDKLVYAAGGRNLTVVKMLEYPPTQQIYMEMKEKFRRGGNYVLKLLFTSRLSQELEGFYLSSYINKNGEKKYLATTHFEPTYARQAFPCFDEPQFKAKFRMSLYRDKFQIALFNMPLILTEHKGYFSGGELICDHFQESVEMSTYLVAFVICDYDHITNMTRHNKSVSVYAPREMISQADFALHTAVDIMDYYEEFFMVPYPLPKQDLIAIPDFAAGAMENWGLITYRETSILYDYKETSAAAHQWVAIVVAHELAHQWFGNLVTMKWWNDLWLNEGFASFLEYLGVDHVMPGWKMMDQFILDKTQPALTLDALASSHPISVDVHDPVEIEAIFDTISYSKGASVIHMLEIFLHQDILRSGLYDYLNSHKYGNADTDDLWSVLSKNANQSIEVKTIMDTWTRQMGFPLVTVSRTGNIISATQHRFLVTAHMNNDTIHPEESPFGYKWFVPLSYYTDVDPSSIHHVWMNMTDVKFEVPPEVQWVKVNVNQSGFYRVMYDDSMWQAIITALHQNHSSFSPADRASLIDDAFTLCRAGVLDATIPLNLSIYLQKERDYVPWATALEHFQSWSKRLAETRAYKSFLEYMRYLLTPVARYIGWKDTGSHLDKLMRSDILASAILCDVKDVVKEAQIMFNDWMVNGTRIPPNLREVIYVAGIKYGGVKEWQHCWSKYNSTGIPSERKLLLKALGVASDTWILQRFLLSTLDRNLVKPQDVKVVLAVVAANPEGRFLAWRHLKAQWHQMQAMFGNATFSMGGLISAVTSHFSTQYDLHEVSSFFEHMNVGSGSRSLQQSLETIRLNIYWVQNNEETIYTWLSNFLDR</sequence>
<accession>A0AAN9VZU8</accession>
<feature type="domain" description="Peptidase M1 membrane alanine aminopeptidase" evidence="21">
    <location>
        <begin position="347"/>
        <end position="566"/>
    </location>
</feature>
<dbReference type="FunFam" id="2.60.40.1910:FF:000003">
    <property type="entry name" value="Aminopeptidase"/>
    <property type="match status" value="1"/>
</dbReference>
<evidence type="ECO:0000256" key="19">
    <source>
        <dbReference type="PIRSR" id="PIRSR634016-4"/>
    </source>
</evidence>
<evidence type="ECO:0000256" key="20">
    <source>
        <dbReference type="RuleBase" id="RU364040"/>
    </source>
</evidence>
<evidence type="ECO:0000256" key="11">
    <source>
        <dbReference type="ARBA" id="ARBA00022968"/>
    </source>
</evidence>
<evidence type="ECO:0000256" key="18">
    <source>
        <dbReference type="PIRSR" id="PIRSR634016-3"/>
    </source>
</evidence>
<feature type="site" description="Transition state stabilizer" evidence="19">
    <location>
        <position position="505"/>
    </location>
</feature>
<dbReference type="GO" id="GO:0005737">
    <property type="term" value="C:cytoplasm"/>
    <property type="evidence" value="ECO:0007669"/>
    <property type="project" value="TreeGrafter"/>
</dbReference>
<dbReference type="Gene3D" id="2.60.40.1730">
    <property type="entry name" value="tricorn interacting facor f3 domain"/>
    <property type="match status" value="1"/>
</dbReference>
<comment type="similarity">
    <text evidence="3 20">Belongs to the peptidase M1 family.</text>
</comment>
<keyword evidence="15" id="KW-0325">Glycoprotein</keyword>
<evidence type="ECO:0000256" key="15">
    <source>
        <dbReference type="ARBA" id="ARBA00023180"/>
    </source>
</evidence>
<dbReference type="InterPro" id="IPR045357">
    <property type="entry name" value="Aminopeptidase_N-like_N"/>
</dbReference>
<dbReference type="SUPFAM" id="SSF63737">
    <property type="entry name" value="Leukotriene A4 hydrolase N-terminal domain"/>
    <property type="match status" value="1"/>
</dbReference>
<evidence type="ECO:0000256" key="6">
    <source>
        <dbReference type="ARBA" id="ARBA00022670"/>
    </source>
</evidence>
<dbReference type="Pfam" id="PF11838">
    <property type="entry name" value="ERAP1_C"/>
    <property type="match status" value="1"/>
</dbReference>
<keyword evidence="10 18" id="KW-0862">Zinc</keyword>
<keyword evidence="7 20" id="KW-0812">Transmembrane</keyword>
<dbReference type="Gene3D" id="1.25.50.20">
    <property type="match status" value="1"/>
</dbReference>
<evidence type="ECO:0000256" key="1">
    <source>
        <dbReference type="ARBA" id="ARBA00004606"/>
    </source>
</evidence>
<comment type="caution">
    <text evidence="24">The sequence shown here is derived from an EMBL/GenBank/DDBJ whole genome shotgun (WGS) entry which is preliminary data.</text>
</comment>
<evidence type="ECO:0000259" key="21">
    <source>
        <dbReference type="Pfam" id="PF01433"/>
    </source>
</evidence>
<evidence type="ECO:0000259" key="23">
    <source>
        <dbReference type="Pfam" id="PF17900"/>
    </source>
</evidence>
<dbReference type="GO" id="GO:0042277">
    <property type="term" value="F:peptide binding"/>
    <property type="evidence" value="ECO:0007669"/>
    <property type="project" value="TreeGrafter"/>
</dbReference>
<dbReference type="InterPro" id="IPR042097">
    <property type="entry name" value="Aminopeptidase_N-like_N_sf"/>
</dbReference>
<dbReference type="InterPro" id="IPR014782">
    <property type="entry name" value="Peptidase_M1_dom"/>
</dbReference>
<keyword evidence="9 20" id="KW-0378">Hydrolase</keyword>
<dbReference type="GO" id="GO:0070006">
    <property type="term" value="F:metalloaminopeptidase activity"/>
    <property type="evidence" value="ECO:0007669"/>
    <property type="project" value="TreeGrafter"/>
</dbReference>
<dbReference type="EC" id="3.4.11.-" evidence="20"/>
<dbReference type="Proteomes" id="UP001378592">
    <property type="component" value="Unassembled WGS sequence"/>
</dbReference>
<gene>
    <name evidence="24" type="ORF">R5R35_009814</name>
</gene>
<evidence type="ECO:0000256" key="10">
    <source>
        <dbReference type="ARBA" id="ARBA00022833"/>
    </source>
</evidence>
<keyword evidence="5" id="KW-0336">GPI-anchor</keyword>
<keyword evidence="25" id="KW-1185">Reference proteome</keyword>
<evidence type="ECO:0000256" key="12">
    <source>
        <dbReference type="ARBA" id="ARBA00022989"/>
    </source>
</evidence>
<keyword evidence="12 20" id="KW-1133">Transmembrane helix</keyword>
<proteinExistence type="inferred from homology"/>
<keyword evidence="13 20" id="KW-0482">Metalloprotease</keyword>
<feature type="transmembrane region" description="Helical" evidence="20">
    <location>
        <begin position="52"/>
        <end position="73"/>
    </location>
</feature>
<feature type="domain" description="ERAP1-like C-terminal" evidence="22">
    <location>
        <begin position="648"/>
        <end position="963"/>
    </location>
</feature>
<dbReference type="InterPro" id="IPR024571">
    <property type="entry name" value="ERAP1-like_C_dom"/>
</dbReference>
<dbReference type="InterPro" id="IPR027268">
    <property type="entry name" value="Peptidase_M4/M1_CTD_sf"/>
</dbReference>
<keyword evidence="6 20" id="KW-0645">Protease</keyword>
<dbReference type="Pfam" id="PF17900">
    <property type="entry name" value="Peptidase_M1_N"/>
    <property type="match status" value="1"/>
</dbReference>
<dbReference type="FunFam" id="1.25.50.20:FF:000005">
    <property type="entry name" value="Aminopeptidase N-like protein"/>
    <property type="match status" value="1"/>
</dbReference>
<feature type="active site" description="Proton acceptor" evidence="17">
    <location>
        <position position="420"/>
    </location>
</feature>
<dbReference type="FunFam" id="1.10.390.10:FF:000001">
    <property type="entry name" value="Aminopeptidase"/>
    <property type="match status" value="1"/>
</dbReference>
<dbReference type="PANTHER" id="PTHR11533:SF299">
    <property type="entry name" value="AMINOPEPTIDASE"/>
    <property type="match status" value="1"/>
</dbReference>
<evidence type="ECO:0000256" key="4">
    <source>
        <dbReference type="ARBA" id="ARBA00022438"/>
    </source>
</evidence>
<keyword evidence="11" id="KW-0735">Signal-anchor</keyword>
<dbReference type="InterPro" id="IPR001930">
    <property type="entry name" value="Peptidase_M1"/>
</dbReference>
<feature type="binding site" evidence="18">
    <location>
        <position position="419"/>
    </location>
    <ligand>
        <name>Zn(2+)</name>
        <dbReference type="ChEBI" id="CHEBI:29105"/>
        <note>catalytic</note>
    </ligand>
</feature>
<dbReference type="GO" id="GO:0005886">
    <property type="term" value="C:plasma membrane"/>
    <property type="evidence" value="ECO:0007669"/>
    <property type="project" value="UniProtKB-SubCell"/>
</dbReference>
<protein>
    <recommendedName>
        <fullName evidence="20">Aminopeptidase</fullName>
        <ecNumber evidence="20">3.4.11.-</ecNumber>
    </recommendedName>
</protein>
<dbReference type="GO" id="GO:0098552">
    <property type="term" value="C:side of membrane"/>
    <property type="evidence" value="ECO:0007669"/>
    <property type="project" value="UniProtKB-KW"/>
</dbReference>
<evidence type="ECO:0000313" key="25">
    <source>
        <dbReference type="Proteomes" id="UP001378592"/>
    </source>
</evidence>
<dbReference type="Gene3D" id="1.10.390.10">
    <property type="entry name" value="Neutral Protease Domain 2"/>
    <property type="match status" value="1"/>
</dbReference>
<organism evidence="24 25">
    <name type="scientific">Gryllus longicercus</name>
    <dbReference type="NCBI Taxonomy" id="2509291"/>
    <lineage>
        <taxon>Eukaryota</taxon>
        <taxon>Metazoa</taxon>
        <taxon>Ecdysozoa</taxon>
        <taxon>Arthropoda</taxon>
        <taxon>Hexapoda</taxon>
        <taxon>Insecta</taxon>
        <taxon>Pterygota</taxon>
        <taxon>Neoptera</taxon>
        <taxon>Polyneoptera</taxon>
        <taxon>Orthoptera</taxon>
        <taxon>Ensifera</taxon>
        <taxon>Gryllidea</taxon>
        <taxon>Grylloidea</taxon>
        <taxon>Gryllidae</taxon>
        <taxon>Gryllinae</taxon>
        <taxon>Gryllus</taxon>
    </lineage>
</organism>
<evidence type="ECO:0000256" key="3">
    <source>
        <dbReference type="ARBA" id="ARBA00010136"/>
    </source>
</evidence>
<dbReference type="AlphaFoldDB" id="A0AAN9VZU8"/>
<reference evidence="24 25" key="1">
    <citation type="submission" date="2024-03" db="EMBL/GenBank/DDBJ databases">
        <title>The genome assembly and annotation of the cricket Gryllus longicercus Weissman &amp; Gray.</title>
        <authorList>
            <person name="Szrajer S."/>
            <person name="Gray D."/>
            <person name="Ylla G."/>
        </authorList>
    </citation>
    <scope>NUCLEOTIDE SEQUENCE [LARGE SCALE GENOMIC DNA]</scope>
    <source>
        <strain evidence="24">DAG 2021-001</strain>
        <tissue evidence="24">Whole body minus gut</tissue>
    </source>
</reference>
<dbReference type="PRINTS" id="PR00756">
    <property type="entry name" value="ALADIPTASE"/>
</dbReference>
<evidence type="ECO:0000256" key="9">
    <source>
        <dbReference type="ARBA" id="ARBA00022801"/>
    </source>
</evidence>
<comment type="cofactor">
    <cofactor evidence="18 20">
        <name>Zn(2+)</name>
        <dbReference type="ChEBI" id="CHEBI:29105"/>
    </cofactor>
    <text evidence="18 20">Binds 1 zinc ion per subunit.</text>
</comment>
<evidence type="ECO:0000259" key="22">
    <source>
        <dbReference type="Pfam" id="PF11838"/>
    </source>
</evidence>
<evidence type="ECO:0000313" key="24">
    <source>
        <dbReference type="EMBL" id="KAK7866388.1"/>
    </source>
</evidence>
<evidence type="ECO:0000256" key="14">
    <source>
        <dbReference type="ARBA" id="ARBA00023136"/>
    </source>
</evidence>
<keyword evidence="14 20" id="KW-0472">Membrane</keyword>
<evidence type="ECO:0000256" key="17">
    <source>
        <dbReference type="PIRSR" id="PIRSR634016-1"/>
    </source>
</evidence>
<dbReference type="GO" id="GO:0008270">
    <property type="term" value="F:zinc ion binding"/>
    <property type="evidence" value="ECO:0007669"/>
    <property type="project" value="UniProtKB-UniRule"/>
</dbReference>
<feature type="binding site" evidence="18">
    <location>
        <position position="423"/>
    </location>
    <ligand>
        <name>Zn(2+)</name>
        <dbReference type="ChEBI" id="CHEBI:29105"/>
        <note>catalytic</note>
    </ligand>
</feature>
<dbReference type="Gene3D" id="2.60.40.1910">
    <property type="match status" value="1"/>
</dbReference>
<name>A0AAN9VZU8_9ORTH</name>
<dbReference type="InterPro" id="IPR034016">
    <property type="entry name" value="M1_APN-typ"/>
</dbReference>
<feature type="binding site" evidence="18">
    <location>
        <position position="442"/>
    </location>
    <ligand>
        <name>Zn(2+)</name>
        <dbReference type="ChEBI" id="CHEBI:29105"/>
        <note>catalytic</note>
    </ligand>
</feature>
<dbReference type="PANTHER" id="PTHR11533">
    <property type="entry name" value="PROTEASE M1 ZINC METALLOPROTEASE"/>
    <property type="match status" value="1"/>
</dbReference>
<evidence type="ECO:0000256" key="13">
    <source>
        <dbReference type="ARBA" id="ARBA00023049"/>
    </source>
</evidence>
<evidence type="ECO:0000256" key="2">
    <source>
        <dbReference type="ARBA" id="ARBA00004609"/>
    </source>
</evidence>
<evidence type="ECO:0000256" key="16">
    <source>
        <dbReference type="ARBA" id="ARBA00023288"/>
    </source>
</evidence>
<dbReference type="Pfam" id="PF01433">
    <property type="entry name" value="Peptidase_M1"/>
    <property type="match status" value="1"/>
</dbReference>
<evidence type="ECO:0000256" key="8">
    <source>
        <dbReference type="ARBA" id="ARBA00022723"/>
    </source>
</evidence>
<dbReference type="EMBL" id="JAZDUA010000148">
    <property type="protein sequence ID" value="KAK7866388.1"/>
    <property type="molecule type" value="Genomic_DNA"/>
</dbReference>
<evidence type="ECO:0000256" key="5">
    <source>
        <dbReference type="ARBA" id="ARBA00022622"/>
    </source>
</evidence>
<dbReference type="CDD" id="cd09601">
    <property type="entry name" value="M1_APN-Q_like"/>
    <property type="match status" value="1"/>
</dbReference>
<feature type="domain" description="Aminopeptidase N-like N-terminal" evidence="23">
    <location>
        <begin position="124"/>
        <end position="312"/>
    </location>
</feature>
<dbReference type="InterPro" id="IPR050344">
    <property type="entry name" value="Peptidase_M1_aminopeptidases"/>
</dbReference>
<keyword evidence="16" id="KW-0449">Lipoprotein</keyword>
<dbReference type="SUPFAM" id="SSF55486">
    <property type="entry name" value="Metalloproteases ('zincins'), catalytic domain"/>
    <property type="match status" value="1"/>
</dbReference>
<keyword evidence="8 18" id="KW-0479">Metal-binding</keyword>
<keyword evidence="4 20" id="KW-0031">Aminopeptidase</keyword>
<evidence type="ECO:0000256" key="7">
    <source>
        <dbReference type="ARBA" id="ARBA00022692"/>
    </source>
</evidence>
<dbReference type="GO" id="GO:0005615">
    <property type="term" value="C:extracellular space"/>
    <property type="evidence" value="ECO:0007669"/>
    <property type="project" value="TreeGrafter"/>
</dbReference>
<comment type="subcellular location">
    <subcellularLocation>
        <location evidence="2">Cell membrane</location>
        <topology evidence="2">Lipid-anchor</topology>
        <topology evidence="2">GPI-anchor</topology>
    </subcellularLocation>
    <subcellularLocation>
        <location evidence="1">Membrane</location>
        <topology evidence="1">Single-pass type II membrane protein</topology>
    </subcellularLocation>
</comment>
<dbReference type="GO" id="GO:0043171">
    <property type="term" value="P:peptide catabolic process"/>
    <property type="evidence" value="ECO:0007669"/>
    <property type="project" value="TreeGrafter"/>
</dbReference>